<dbReference type="SUPFAM" id="SSF47413">
    <property type="entry name" value="lambda repressor-like DNA-binding domains"/>
    <property type="match status" value="1"/>
</dbReference>
<gene>
    <name evidence="3" type="ORF">C6568_12170</name>
</gene>
<keyword evidence="4" id="KW-1185">Reference proteome</keyword>
<dbReference type="SMART" id="SM00530">
    <property type="entry name" value="HTH_XRE"/>
    <property type="match status" value="1"/>
</dbReference>
<proteinExistence type="predicted"/>
<evidence type="ECO:0000313" key="4">
    <source>
        <dbReference type="Proteomes" id="UP000237925"/>
    </source>
</evidence>
<sequence length="97" mass="10937">MRPSRNQLLITALGVEVKVRRQELALSQEDLAGRCELDRPYITMIEGARKQPTISVLQRLAEALELSLGEFCQRVDDRYRTELQAAGDAVHLGESRS</sequence>
<dbReference type="Pfam" id="PF01381">
    <property type="entry name" value="HTH_3"/>
    <property type="match status" value="1"/>
</dbReference>
<evidence type="ECO:0000256" key="1">
    <source>
        <dbReference type="ARBA" id="ARBA00023125"/>
    </source>
</evidence>
<dbReference type="PANTHER" id="PTHR46797:SF1">
    <property type="entry name" value="METHYLPHOSPHONATE SYNTHASE"/>
    <property type="match status" value="1"/>
</dbReference>
<dbReference type="InterPro" id="IPR010982">
    <property type="entry name" value="Lambda_DNA-bd_dom_sf"/>
</dbReference>
<dbReference type="EMBL" id="CP027667">
    <property type="protein sequence ID" value="AVO49919.1"/>
    <property type="molecule type" value="Genomic_DNA"/>
</dbReference>
<dbReference type="CDD" id="cd00093">
    <property type="entry name" value="HTH_XRE"/>
    <property type="match status" value="1"/>
</dbReference>
<reference evidence="3 4" key="1">
    <citation type="submission" date="2018-03" db="EMBL/GenBank/DDBJ databases">
        <title>Genome sequencing of Melaminivora sp.</title>
        <authorList>
            <person name="Kim S.-J."/>
            <person name="Heo J."/>
            <person name="Ahn J.-H."/>
            <person name="Kwon S.-W."/>
        </authorList>
    </citation>
    <scope>NUCLEOTIDE SEQUENCE [LARGE SCALE GENOMIC DNA]</scope>
    <source>
        <strain evidence="3 4">SC2-9</strain>
    </source>
</reference>
<organism evidence="3 4">
    <name type="scientific">Melaminivora suipulveris</name>
    <dbReference type="NCBI Taxonomy" id="2109913"/>
    <lineage>
        <taxon>Bacteria</taxon>
        <taxon>Pseudomonadati</taxon>
        <taxon>Pseudomonadota</taxon>
        <taxon>Betaproteobacteria</taxon>
        <taxon>Burkholderiales</taxon>
        <taxon>Comamonadaceae</taxon>
        <taxon>Melaminivora</taxon>
    </lineage>
</organism>
<name>A0A2R3QDR3_9BURK</name>
<dbReference type="InterPro" id="IPR050807">
    <property type="entry name" value="TransReg_Diox_bact_type"/>
</dbReference>
<dbReference type="GO" id="GO:0005829">
    <property type="term" value="C:cytosol"/>
    <property type="evidence" value="ECO:0007669"/>
    <property type="project" value="TreeGrafter"/>
</dbReference>
<dbReference type="OrthoDB" id="8527856at2"/>
<dbReference type="GO" id="GO:0003700">
    <property type="term" value="F:DNA-binding transcription factor activity"/>
    <property type="evidence" value="ECO:0007669"/>
    <property type="project" value="TreeGrafter"/>
</dbReference>
<protein>
    <submittedName>
        <fullName evidence="3">XRE family transcriptional regulator</fullName>
    </submittedName>
</protein>
<dbReference type="InterPro" id="IPR001387">
    <property type="entry name" value="Cro/C1-type_HTH"/>
</dbReference>
<dbReference type="PANTHER" id="PTHR46797">
    <property type="entry name" value="HTH-TYPE TRANSCRIPTIONAL REGULATOR"/>
    <property type="match status" value="1"/>
</dbReference>
<evidence type="ECO:0000313" key="3">
    <source>
        <dbReference type="EMBL" id="AVO49919.1"/>
    </source>
</evidence>
<feature type="domain" description="HTH cro/C1-type" evidence="2">
    <location>
        <begin position="17"/>
        <end position="71"/>
    </location>
</feature>
<dbReference type="AlphaFoldDB" id="A0A2R3QDR3"/>
<dbReference type="KEGG" id="mela:C6568_12170"/>
<dbReference type="Proteomes" id="UP000237925">
    <property type="component" value="Chromosome"/>
</dbReference>
<accession>A0A2R3QDR3</accession>
<dbReference type="Gene3D" id="1.10.260.40">
    <property type="entry name" value="lambda repressor-like DNA-binding domains"/>
    <property type="match status" value="1"/>
</dbReference>
<dbReference type="GO" id="GO:0003677">
    <property type="term" value="F:DNA binding"/>
    <property type="evidence" value="ECO:0007669"/>
    <property type="project" value="UniProtKB-KW"/>
</dbReference>
<evidence type="ECO:0000259" key="2">
    <source>
        <dbReference type="PROSITE" id="PS50943"/>
    </source>
</evidence>
<keyword evidence="1" id="KW-0238">DNA-binding</keyword>
<dbReference type="PROSITE" id="PS50943">
    <property type="entry name" value="HTH_CROC1"/>
    <property type="match status" value="1"/>
</dbReference>